<organism evidence="2 3">
    <name type="scientific">Brassica cretica</name>
    <name type="common">Mustard</name>
    <dbReference type="NCBI Taxonomy" id="69181"/>
    <lineage>
        <taxon>Eukaryota</taxon>
        <taxon>Viridiplantae</taxon>
        <taxon>Streptophyta</taxon>
        <taxon>Embryophyta</taxon>
        <taxon>Tracheophyta</taxon>
        <taxon>Spermatophyta</taxon>
        <taxon>Magnoliopsida</taxon>
        <taxon>eudicotyledons</taxon>
        <taxon>Gunneridae</taxon>
        <taxon>Pentapetalae</taxon>
        <taxon>rosids</taxon>
        <taxon>malvids</taxon>
        <taxon>Brassicales</taxon>
        <taxon>Brassicaceae</taxon>
        <taxon>Brassiceae</taxon>
        <taxon>Brassica</taxon>
    </lineage>
</organism>
<gene>
    <name evidence="2" type="ORF">F2Q68_00001301</name>
</gene>
<feature type="non-terminal residue" evidence="2">
    <location>
        <position position="1"/>
    </location>
</feature>
<evidence type="ECO:0000256" key="1">
    <source>
        <dbReference type="SAM" id="Coils"/>
    </source>
</evidence>
<evidence type="ECO:0008006" key="4">
    <source>
        <dbReference type="Google" id="ProtNLM"/>
    </source>
</evidence>
<dbReference type="GO" id="GO:0003714">
    <property type="term" value="F:transcription corepressor activity"/>
    <property type="evidence" value="ECO:0007669"/>
    <property type="project" value="InterPro"/>
</dbReference>
<proteinExistence type="predicted"/>
<dbReference type="PANTHER" id="PTHR44376">
    <property type="entry name" value="TRANSCRIPTIONAL REGULATOR OF FILAMENTOUS GROWTH FLO8"/>
    <property type="match status" value="1"/>
</dbReference>
<dbReference type="PROSITE" id="PS50896">
    <property type="entry name" value="LISH"/>
    <property type="match status" value="1"/>
</dbReference>
<dbReference type="InterPro" id="IPR044716">
    <property type="entry name" value="LEUNIG-like"/>
</dbReference>
<protein>
    <recommendedName>
        <fullName evidence="4">LisH domain-containing protein</fullName>
    </recommendedName>
</protein>
<evidence type="ECO:0000313" key="3">
    <source>
        <dbReference type="Proteomes" id="UP000712281"/>
    </source>
</evidence>
<comment type="caution">
    <text evidence="2">The sequence shown here is derived from an EMBL/GenBank/DDBJ whole genome shotgun (WGS) entry which is preliminary data.</text>
</comment>
<dbReference type="InterPro" id="IPR006594">
    <property type="entry name" value="LisH"/>
</dbReference>
<reference evidence="2" key="1">
    <citation type="submission" date="2019-12" db="EMBL/GenBank/DDBJ databases">
        <title>Genome sequencing and annotation of Brassica cretica.</title>
        <authorList>
            <person name="Studholme D.J."/>
            <person name="Sarris P.F."/>
        </authorList>
    </citation>
    <scope>NUCLEOTIDE SEQUENCE</scope>
    <source>
        <strain evidence="2">PFS-001/15</strain>
        <tissue evidence="2">Leaf</tissue>
    </source>
</reference>
<dbReference type="Proteomes" id="UP000712281">
    <property type="component" value="Unassembled WGS sequence"/>
</dbReference>
<dbReference type="PANTHER" id="PTHR44376:SF9">
    <property type="entry name" value="TRANSCRIPTIONAL COREPRESSOR LEUNIG_HOMOLOG"/>
    <property type="match status" value="1"/>
</dbReference>
<dbReference type="EMBL" id="QGKW02001660">
    <property type="protein sequence ID" value="KAF2581223.1"/>
    <property type="molecule type" value="Genomic_DNA"/>
</dbReference>
<accession>A0A8S9JI51</accession>
<evidence type="ECO:0000313" key="2">
    <source>
        <dbReference type="EMBL" id="KAF2581223.1"/>
    </source>
</evidence>
<name>A0A8S9JI51_BRACR</name>
<dbReference type="SMART" id="SM00667">
    <property type="entry name" value="LisH"/>
    <property type="match status" value="1"/>
</dbReference>
<sequence>QRQCLISSFEDRIRVLKHTDSFGLTQLDLGAEAMAQSNWEADKMLDVYIYDYLVKKKLHNTAKSFMTEGKVSPDPVGMFMSCWLLLIAIDAPGGFLFEWWSVFWDIFIARTNEKHSESAAAYIEAQQGKAKEQQMQLQQLQMMRQAQMQRRDPSLGGPMNAIVSDGMVGQSNNASAMAAKMYEERMKQPNPMNAETSQPHMDPRMALLKSGTSHHG</sequence>
<dbReference type="Pfam" id="PF08513">
    <property type="entry name" value="LisH"/>
    <property type="match status" value="1"/>
</dbReference>
<keyword evidence="1" id="KW-0175">Coiled coil</keyword>
<feature type="coiled-coil region" evidence="1">
    <location>
        <begin position="123"/>
        <end position="150"/>
    </location>
</feature>
<dbReference type="AlphaFoldDB" id="A0A8S9JI51"/>